<sequence length="98" mass="10855">MKRFYTAESVTEGHPDKLCDLIADSILDACLKEDENSRVACEVLATKGKIIVAGEITSRYEPQMFEIVKKVLESAGYEAEGIHMDALIHKQSTTLPGR</sequence>
<keyword evidence="3" id="KW-0808">Transferase</keyword>
<dbReference type="Gene3D" id="3.30.300.10">
    <property type="match status" value="1"/>
</dbReference>
<dbReference type="InterPro" id="IPR022628">
    <property type="entry name" value="S-AdoMet_synt_N"/>
</dbReference>
<dbReference type="PANTHER" id="PTHR11964">
    <property type="entry name" value="S-ADENOSYLMETHIONINE SYNTHETASE"/>
    <property type="match status" value="1"/>
</dbReference>
<dbReference type="GO" id="GO:0006556">
    <property type="term" value="P:S-adenosylmethionine biosynthetic process"/>
    <property type="evidence" value="ECO:0007669"/>
    <property type="project" value="InterPro"/>
</dbReference>
<dbReference type="EC" id="2.5.1.6" evidence="3"/>
<dbReference type="GO" id="GO:0046872">
    <property type="term" value="F:metal ion binding"/>
    <property type="evidence" value="ECO:0007669"/>
    <property type="project" value="UniProtKB-KW"/>
</dbReference>
<gene>
    <name evidence="3" type="primary">metK_1</name>
    <name evidence="3" type="ORF">RSSSTS7063_01467</name>
</gene>
<reference evidence="3 4" key="1">
    <citation type="submission" date="2019-07" db="EMBL/GenBank/DDBJ databases">
        <authorList>
            <person name="Hibberd C M."/>
            <person name="Gehrig L. J."/>
            <person name="Chang H.-W."/>
            <person name="Venkatesh S."/>
        </authorList>
    </citation>
    <scope>NUCLEOTIDE SEQUENCE [LARGE SCALE GENOMIC DNA]</scope>
    <source>
        <strain evidence="3">Blautia_luti_SSTS_Bg7063</strain>
    </source>
</reference>
<dbReference type="Proteomes" id="UP000408482">
    <property type="component" value="Unassembled WGS sequence"/>
</dbReference>
<protein>
    <submittedName>
        <fullName evidence="3">S-adenosylmethionine synthase</fullName>
        <ecNumber evidence="3">2.5.1.6</ecNumber>
    </submittedName>
</protein>
<organism evidence="3 4">
    <name type="scientific">Blautia luti</name>
    <dbReference type="NCBI Taxonomy" id="89014"/>
    <lineage>
        <taxon>Bacteria</taxon>
        <taxon>Bacillati</taxon>
        <taxon>Bacillota</taxon>
        <taxon>Clostridia</taxon>
        <taxon>Lachnospirales</taxon>
        <taxon>Lachnospiraceae</taxon>
        <taxon>Blautia</taxon>
    </lineage>
</organism>
<dbReference type="GO" id="GO:0005524">
    <property type="term" value="F:ATP binding"/>
    <property type="evidence" value="ECO:0007669"/>
    <property type="project" value="InterPro"/>
</dbReference>
<evidence type="ECO:0000313" key="3">
    <source>
        <dbReference type="EMBL" id="VUX40856.1"/>
    </source>
</evidence>
<evidence type="ECO:0000313" key="4">
    <source>
        <dbReference type="Proteomes" id="UP000408482"/>
    </source>
</evidence>
<dbReference type="InterPro" id="IPR002133">
    <property type="entry name" value="S-AdoMet_synthetase"/>
</dbReference>
<dbReference type="InterPro" id="IPR022636">
    <property type="entry name" value="S-AdoMet_synthetase_sfam"/>
</dbReference>
<dbReference type="SUPFAM" id="SSF55973">
    <property type="entry name" value="S-adenosylmethionine synthetase"/>
    <property type="match status" value="1"/>
</dbReference>
<evidence type="ECO:0000259" key="2">
    <source>
        <dbReference type="Pfam" id="PF00438"/>
    </source>
</evidence>
<keyword evidence="4" id="KW-1185">Reference proteome</keyword>
<evidence type="ECO:0000256" key="1">
    <source>
        <dbReference type="ARBA" id="ARBA00022723"/>
    </source>
</evidence>
<keyword evidence="1" id="KW-0479">Metal-binding</keyword>
<dbReference type="EMBL" id="CABHNW010000174">
    <property type="protein sequence ID" value="VUX40856.1"/>
    <property type="molecule type" value="Genomic_DNA"/>
</dbReference>
<dbReference type="GO" id="GO:0004478">
    <property type="term" value="F:methionine adenosyltransferase activity"/>
    <property type="evidence" value="ECO:0007669"/>
    <property type="project" value="UniProtKB-EC"/>
</dbReference>
<feature type="domain" description="S-adenosylmethionine synthetase N-terminal" evidence="2">
    <location>
        <begin position="3"/>
        <end position="86"/>
    </location>
</feature>
<accession>A0A564W7J8</accession>
<dbReference type="Pfam" id="PF00438">
    <property type="entry name" value="S-AdoMet_synt_N"/>
    <property type="match status" value="1"/>
</dbReference>
<name>A0A564W7J8_9FIRM</name>
<dbReference type="AlphaFoldDB" id="A0A564W7J8"/>
<proteinExistence type="predicted"/>